<protein>
    <recommendedName>
        <fullName evidence="1">NAD(+) ADP-ribosyltransferase</fullName>
        <ecNumber evidence="1">2.4.2.30</ecNumber>
    </recommendedName>
</protein>
<dbReference type="InterPro" id="IPR050800">
    <property type="entry name" value="ARTD/PARP"/>
</dbReference>
<evidence type="ECO:0000256" key="3">
    <source>
        <dbReference type="ARBA" id="ARBA00022679"/>
    </source>
</evidence>
<dbReference type="PROSITE" id="PS51977">
    <property type="entry name" value="WGR"/>
    <property type="match status" value="1"/>
</dbReference>
<keyword evidence="2" id="KW-0328">Glycosyltransferase</keyword>
<comment type="caution">
    <text evidence="9">The sequence shown here is derived from an EMBL/GenBank/DDBJ whole genome shotgun (WGS) entry which is preliminary data.</text>
</comment>
<feature type="domain" description="WGR" evidence="8">
    <location>
        <begin position="188"/>
        <end position="285"/>
    </location>
</feature>
<evidence type="ECO:0000256" key="4">
    <source>
        <dbReference type="ARBA" id="ARBA00023027"/>
    </source>
</evidence>
<dbReference type="GO" id="GO:0070212">
    <property type="term" value="P:protein poly-ADP-ribosylation"/>
    <property type="evidence" value="ECO:0007669"/>
    <property type="project" value="TreeGrafter"/>
</dbReference>
<evidence type="ECO:0000256" key="1">
    <source>
        <dbReference type="ARBA" id="ARBA00012020"/>
    </source>
</evidence>
<dbReference type="GO" id="GO:1990404">
    <property type="term" value="F:NAD+-protein mono-ADP-ribosyltransferase activity"/>
    <property type="evidence" value="ECO:0007669"/>
    <property type="project" value="TreeGrafter"/>
</dbReference>
<feature type="compositionally biased region" description="Basic residues" evidence="6">
    <location>
        <begin position="150"/>
        <end position="159"/>
    </location>
</feature>
<dbReference type="InterPro" id="IPR001357">
    <property type="entry name" value="BRCT_dom"/>
</dbReference>
<gene>
    <name evidence="9" type="primary">PARP2-0</name>
    <name evidence="9" type="ORF">Forpi1262_v014308</name>
</gene>
<dbReference type="GO" id="GO:0003950">
    <property type="term" value="F:NAD+ poly-ADP-ribosyltransferase activity"/>
    <property type="evidence" value="ECO:0007669"/>
    <property type="project" value="UniProtKB-EC"/>
</dbReference>
<accession>A0A8J5U2T1</accession>
<name>A0A8J5U2T1_FUSOX</name>
<sequence length="291" mass="32278">MPPTTNGVRKPLHGYVIALCGRFGTINGNKYNHGAFKKIIDKWGGRSVTSVTEATTHVVATKDSLVGGTAIMAAARAHELSPVKPEWLIETDLKKKRLAAENYTWTPTNTKPAQCHSVPKQKTDNKIAKAEAHVKDKPKEDGEKRPAKAVAKRKNGTKKRANVVANGKFRKKKNSDCIPLDEYCTVPTYQVWVDPESGLAYHASLKQTSSKTNINKFYKIQVLKDPKSSTFKTWTRYGRDGNPGTKALQGNGGLDEAVKLFEKTFKSKSGHAWKNRDELPKPGKYTFIQPS</sequence>
<dbReference type="Pfam" id="PF05406">
    <property type="entry name" value="WGR"/>
    <property type="match status" value="1"/>
</dbReference>
<evidence type="ECO:0000256" key="2">
    <source>
        <dbReference type="ARBA" id="ARBA00022676"/>
    </source>
</evidence>
<organism evidence="9 10">
    <name type="scientific">Fusarium oxysporum f. sp. raphani</name>
    <dbReference type="NCBI Taxonomy" id="96318"/>
    <lineage>
        <taxon>Eukaryota</taxon>
        <taxon>Fungi</taxon>
        <taxon>Dikarya</taxon>
        <taxon>Ascomycota</taxon>
        <taxon>Pezizomycotina</taxon>
        <taxon>Sordariomycetes</taxon>
        <taxon>Hypocreomycetidae</taxon>
        <taxon>Hypocreales</taxon>
        <taxon>Nectriaceae</taxon>
        <taxon>Fusarium</taxon>
        <taxon>Fusarium oxysporum species complex</taxon>
    </lineage>
</organism>
<feature type="region of interest" description="Disordered" evidence="6">
    <location>
        <begin position="133"/>
        <end position="159"/>
    </location>
</feature>
<dbReference type="Proteomes" id="UP000693942">
    <property type="component" value="Unassembled WGS sequence"/>
</dbReference>
<comment type="catalytic activity">
    <reaction evidence="5">
        <text>NAD(+) + (ADP-D-ribosyl)n-acceptor = nicotinamide + (ADP-D-ribosyl)n+1-acceptor + H(+).</text>
        <dbReference type="EC" id="2.4.2.30"/>
    </reaction>
</comment>
<dbReference type="Pfam" id="PF00533">
    <property type="entry name" value="BRCT"/>
    <property type="match status" value="1"/>
</dbReference>
<feature type="compositionally biased region" description="Basic and acidic residues" evidence="6">
    <location>
        <begin position="133"/>
        <end position="146"/>
    </location>
</feature>
<keyword evidence="3" id="KW-0808">Transferase</keyword>
<dbReference type="CDD" id="cd07997">
    <property type="entry name" value="WGR_PARP"/>
    <property type="match status" value="1"/>
</dbReference>
<evidence type="ECO:0000259" key="8">
    <source>
        <dbReference type="PROSITE" id="PS51977"/>
    </source>
</evidence>
<proteinExistence type="predicted"/>
<dbReference type="PROSITE" id="PS50172">
    <property type="entry name" value="BRCT"/>
    <property type="match status" value="1"/>
</dbReference>
<evidence type="ECO:0000259" key="7">
    <source>
        <dbReference type="PROSITE" id="PS50172"/>
    </source>
</evidence>
<dbReference type="SMART" id="SM00773">
    <property type="entry name" value="WGR"/>
    <property type="match status" value="1"/>
</dbReference>
<evidence type="ECO:0000256" key="5">
    <source>
        <dbReference type="ARBA" id="ARBA00033987"/>
    </source>
</evidence>
<dbReference type="AlphaFoldDB" id="A0A8J5U2T1"/>
<dbReference type="EMBL" id="JAELUR010000013">
    <property type="protein sequence ID" value="KAG7424504.1"/>
    <property type="molecule type" value="Genomic_DNA"/>
</dbReference>
<reference evidence="9" key="1">
    <citation type="submission" date="2021-04" db="EMBL/GenBank/DDBJ databases">
        <title>First draft genome resource for Brassicaceae pathogens Fusarium oxysporum f. sp. raphani and Fusarium oxysporum f. sp. rapae.</title>
        <authorList>
            <person name="Asai S."/>
        </authorList>
    </citation>
    <scope>NUCLEOTIDE SEQUENCE</scope>
    <source>
        <strain evidence="9">Tf1262</strain>
    </source>
</reference>
<evidence type="ECO:0000313" key="10">
    <source>
        <dbReference type="Proteomes" id="UP000693942"/>
    </source>
</evidence>
<dbReference type="InterPro" id="IPR008893">
    <property type="entry name" value="WGR_domain"/>
</dbReference>
<dbReference type="GO" id="GO:0005730">
    <property type="term" value="C:nucleolus"/>
    <property type="evidence" value="ECO:0007669"/>
    <property type="project" value="TreeGrafter"/>
</dbReference>
<evidence type="ECO:0000256" key="6">
    <source>
        <dbReference type="SAM" id="MobiDB-lite"/>
    </source>
</evidence>
<dbReference type="PANTHER" id="PTHR10459:SF60">
    <property type="entry name" value="POLY [ADP-RIBOSE] POLYMERASE 2"/>
    <property type="match status" value="1"/>
</dbReference>
<dbReference type="GO" id="GO:0006302">
    <property type="term" value="P:double-strand break repair"/>
    <property type="evidence" value="ECO:0007669"/>
    <property type="project" value="TreeGrafter"/>
</dbReference>
<dbReference type="PANTHER" id="PTHR10459">
    <property type="entry name" value="DNA LIGASE"/>
    <property type="match status" value="1"/>
</dbReference>
<dbReference type="EC" id="2.4.2.30" evidence="1"/>
<feature type="domain" description="BRCT" evidence="7">
    <location>
        <begin position="7"/>
        <end position="105"/>
    </location>
</feature>
<keyword evidence="4" id="KW-0520">NAD</keyword>
<evidence type="ECO:0000313" key="9">
    <source>
        <dbReference type="EMBL" id="KAG7424504.1"/>
    </source>
</evidence>